<dbReference type="EMBL" id="QNRK01000006">
    <property type="protein sequence ID" value="RBP16096.1"/>
    <property type="molecule type" value="Genomic_DNA"/>
</dbReference>
<accession>A0A366FPN6</accession>
<name>A0A366FPN6_9HYPH</name>
<organism evidence="1 2">
    <name type="scientific">Roseiarcus fermentans</name>
    <dbReference type="NCBI Taxonomy" id="1473586"/>
    <lineage>
        <taxon>Bacteria</taxon>
        <taxon>Pseudomonadati</taxon>
        <taxon>Pseudomonadota</taxon>
        <taxon>Alphaproteobacteria</taxon>
        <taxon>Hyphomicrobiales</taxon>
        <taxon>Roseiarcaceae</taxon>
        <taxon>Roseiarcus</taxon>
    </lineage>
</organism>
<proteinExistence type="predicted"/>
<dbReference type="Proteomes" id="UP000253529">
    <property type="component" value="Unassembled WGS sequence"/>
</dbReference>
<keyword evidence="2" id="KW-1185">Reference proteome</keyword>
<dbReference type="InterPro" id="IPR050445">
    <property type="entry name" value="Bact_polysacc_biosynth/exp"/>
</dbReference>
<dbReference type="GO" id="GO:0004713">
    <property type="term" value="F:protein tyrosine kinase activity"/>
    <property type="evidence" value="ECO:0007669"/>
    <property type="project" value="TreeGrafter"/>
</dbReference>
<reference evidence="1 2" key="1">
    <citation type="submission" date="2018-06" db="EMBL/GenBank/DDBJ databases">
        <title>Genomic Encyclopedia of Type Strains, Phase IV (KMG-IV): sequencing the most valuable type-strain genomes for metagenomic binning, comparative biology and taxonomic classification.</title>
        <authorList>
            <person name="Goeker M."/>
        </authorList>
    </citation>
    <scope>NUCLEOTIDE SEQUENCE [LARGE SCALE GENOMIC DNA]</scope>
    <source>
        <strain evidence="1 2">DSM 24875</strain>
    </source>
</reference>
<dbReference type="Gene3D" id="3.40.50.300">
    <property type="entry name" value="P-loop containing nucleotide triphosphate hydrolases"/>
    <property type="match status" value="1"/>
</dbReference>
<comment type="caution">
    <text evidence="1">The sequence shown here is derived from an EMBL/GenBank/DDBJ whole genome shotgun (WGS) entry which is preliminary data.</text>
</comment>
<sequence>MIMERRDDPSRSAARAQGAAARAGRVMRLTARSAYGAVALAGTSFRAWRRPRALAAIEDVAFPDIQLRASAKYVEAIYQASIGAGARVVAVIGVEAGDGASACARALAERSALAPSRTLLVDASEGSSPSPPTWEPEPENIGWFKLSDGETDTFRLRSPDVLRRLWAEAHKDWETVIIDCAPAIEDRDYLAPGKLTARSADAVILVCLGGKTTRESIEAAKAALGAANILGLVVNGRDQPTVGAEVAREAGRGARFFPKLSRWLGDRARRSKVLDVPA</sequence>
<evidence type="ECO:0000313" key="1">
    <source>
        <dbReference type="EMBL" id="RBP16096.1"/>
    </source>
</evidence>
<protein>
    <submittedName>
        <fullName evidence="1">Mrp family chromosome partitioning ATPase</fullName>
    </submittedName>
</protein>
<dbReference type="AlphaFoldDB" id="A0A366FPN6"/>
<dbReference type="GO" id="GO:0005886">
    <property type="term" value="C:plasma membrane"/>
    <property type="evidence" value="ECO:0007669"/>
    <property type="project" value="TreeGrafter"/>
</dbReference>
<dbReference type="PANTHER" id="PTHR32309">
    <property type="entry name" value="TYROSINE-PROTEIN KINASE"/>
    <property type="match status" value="1"/>
</dbReference>
<dbReference type="PANTHER" id="PTHR32309:SF13">
    <property type="entry name" value="FERRIC ENTEROBACTIN TRANSPORT PROTEIN FEPE"/>
    <property type="match status" value="1"/>
</dbReference>
<dbReference type="SUPFAM" id="SSF52540">
    <property type="entry name" value="P-loop containing nucleoside triphosphate hydrolases"/>
    <property type="match status" value="1"/>
</dbReference>
<dbReference type="InterPro" id="IPR027417">
    <property type="entry name" value="P-loop_NTPase"/>
</dbReference>
<evidence type="ECO:0000313" key="2">
    <source>
        <dbReference type="Proteomes" id="UP000253529"/>
    </source>
</evidence>
<gene>
    <name evidence="1" type="ORF">DFR50_10658</name>
</gene>